<sequence length="357" mass="37593">MTTATPTGRPPADLRSPAQLLAALPYLIGFRPERSVVLIGHRAPLGHGLGLVMRADLPRREDRARQAQALAPRFTLAPHTGVTLAVVGGRRRPGSPPPHAGFVDELADALGECGLPVLHALWTARISEGAPWGCYADPGCGGELPDPRATVTAAVATESGTVAFDSRDELAALLTPRSPDAVACRAELLTRQPASPWPEATCVSDAASVVRAAFERQLRSAGPPTDGEAVLLAKALEVSEIRDACLAMAVPPREPRAREAERLWLTLVQELPPPHRAEAAALLGYTAFMRGDGTFAGMALENALEAKPDHVLAGLLWTVLNHGMPPEQLLDLALAADPTGMSGFGLPLSDVETDQPA</sequence>
<protein>
    <recommendedName>
        <fullName evidence="3">DUF4192 domain-containing protein</fullName>
    </recommendedName>
</protein>
<gene>
    <name evidence="1" type="ORF">SAMN04489730_7430</name>
</gene>
<reference evidence="2" key="1">
    <citation type="submission" date="2016-11" db="EMBL/GenBank/DDBJ databases">
        <authorList>
            <person name="Varghese N."/>
            <person name="Submissions S."/>
        </authorList>
    </citation>
    <scope>NUCLEOTIDE SEQUENCE [LARGE SCALE GENOMIC DNA]</scope>
    <source>
        <strain evidence="2">DSM 44671</strain>
    </source>
</reference>
<accession>A0A1K1T0D8</accession>
<dbReference type="AlphaFoldDB" id="A0A1K1T0D8"/>
<dbReference type="RefSeq" id="WP_072480596.1">
    <property type="nucleotide sequence ID" value="NZ_FPJG01000006.1"/>
</dbReference>
<dbReference type="Pfam" id="PF13830">
    <property type="entry name" value="DUF4192"/>
    <property type="match status" value="1"/>
</dbReference>
<name>A0A1K1T0D8_9PSEU</name>
<evidence type="ECO:0008006" key="3">
    <source>
        <dbReference type="Google" id="ProtNLM"/>
    </source>
</evidence>
<dbReference type="OrthoDB" id="3264463at2"/>
<proteinExistence type="predicted"/>
<organism evidence="1 2">
    <name type="scientific">Amycolatopsis australiensis</name>
    <dbReference type="NCBI Taxonomy" id="546364"/>
    <lineage>
        <taxon>Bacteria</taxon>
        <taxon>Bacillati</taxon>
        <taxon>Actinomycetota</taxon>
        <taxon>Actinomycetes</taxon>
        <taxon>Pseudonocardiales</taxon>
        <taxon>Pseudonocardiaceae</taxon>
        <taxon>Amycolatopsis</taxon>
    </lineage>
</organism>
<dbReference type="Proteomes" id="UP000182740">
    <property type="component" value="Unassembled WGS sequence"/>
</dbReference>
<dbReference type="EMBL" id="FPJG01000006">
    <property type="protein sequence ID" value="SFW90042.1"/>
    <property type="molecule type" value="Genomic_DNA"/>
</dbReference>
<dbReference type="InterPro" id="IPR025447">
    <property type="entry name" value="DUF4192"/>
</dbReference>
<evidence type="ECO:0000313" key="2">
    <source>
        <dbReference type="Proteomes" id="UP000182740"/>
    </source>
</evidence>
<keyword evidence="2" id="KW-1185">Reference proteome</keyword>
<evidence type="ECO:0000313" key="1">
    <source>
        <dbReference type="EMBL" id="SFW90042.1"/>
    </source>
</evidence>
<dbReference type="STRING" id="546364.SAMN04489730_7430"/>